<accession>A0A176VZ40</accession>
<evidence type="ECO:0000256" key="1">
    <source>
        <dbReference type="SAM" id="MobiDB-lite"/>
    </source>
</evidence>
<keyword evidence="3" id="KW-1185">Reference proteome</keyword>
<gene>
    <name evidence="2" type="ORF">AXG93_1298s1030</name>
</gene>
<protein>
    <submittedName>
        <fullName evidence="2">Uncharacterized protein</fullName>
    </submittedName>
</protein>
<feature type="compositionally biased region" description="Basic and acidic residues" evidence="1">
    <location>
        <begin position="1"/>
        <end position="16"/>
    </location>
</feature>
<dbReference type="AlphaFoldDB" id="A0A176VZ40"/>
<name>A0A176VZ40_MARPO</name>
<evidence type="ECO:0000313" key="2">
    <source>
        <dbReference type="EMBL" id="OAE26064.1"/>
    </source>
</evidence>
<feature type="region of interest" description="Disordered" evidence="1">
    <location>
        <begin position="1"/>
        <end position="43"/>
    </location>
</feature>
<evidence type="ECO:0000313" key="3">
    <source>
        <dbReference type="Proteomes" id="UP000077202"/>
    </source>
</evidence>
<feature type="region of interest" description="Disordered" evidence="1">
    <location>
        <begin position="63"/>
        <end position="94"/>
    </location>
</feature>
<comment type="caution">
    <text evidence="2">The sequence shown here is derived from an EMBL/GenBank/DDBJ whole genome shotgun (WGS) entry which is preliminary data.</text>
</comment>
<proteinExistence type="predicted"/>
<sequence length="218" mass="23299">MEREGKRRGEKKRQGNGDRPYLHKAAAAAADAPKDRKLTATKTKSSTDILLSFEPVDSSDLHTTAATSLQSPIRSAKRSLRIPEDTQPSRDCRSTAAGFGPFKISAETQFFSPTKAPHIAHPHALRPLSFAPRDPRNRAARAHSCAQTRRDETSRAEPRAAMALLQFFLSNAGAGLAKAGAGSGHYCSQSVGTADMGRMVSGTATVVEYGRAGGRTVP</sequence>
<dbReference type="Proteomes" id="UP000077202">
    <property type="component" value="Unassembled WGS sequence"/>
</dbReference>
<dbReference type="EMBL" id="LVLJ01002261">
    <property type="protein sequence ID" value="OAE26064.1"/>
    <property type="molecule type" value="Genomic_DNA"/>
</dbReference>
<feature type="compositionally biased region" description="Basic and acidic residues" evidence="1">
    <location>
        <begin position="81"/>
        <end position="93"/>
    </location>
</feature>
<feature type="compositionally biased region" description="Polar residues" evidence="1">
    <location>
        <begin position="63"/>
        <end position="73"/>
    </location>
</feature>
<organism evidence="2 3">
    <name type="scientific">Marchantia polymorpha subsp. ruderalis</name>
    <dbReference type="NCBI Taxonomy" id="1480154"/>
    <lineage>
        <taxon>Eukaryota</taxon>
        <taxon>Viridiplantae</taxon>
        <taxon>Streptophyta</taxon>
        <taxon>Embryophyta</taxon>
        <taxon>Marchantiophyta</taxon>
        <taxon>Marchantiopsida</taxon>
        <taxon>Marchantiidae</taxon>
        <taxon>Marchantiales</taxon>
        <taxon>Marchantiaceae</taxon>
        <taxon>Marchantia</taxon>
    </lineage>
</organism>
<reference evidence="2" key="1">
    <citation type="submission" date="2016-03" db="EMBL/GenBank/DDBJ databases">
        <title>Mechanisms controlling the formation of the plant cell surface in tip-growing cells are functionally conserved among land plants.</title>
        <authorList>
            <person name="Honkanen S."/>
            <person name="Jones V.A."/>
            <person name="Morieri G."/>
            <person name="Champion C."/>
            <person name="Hetherington A.J."/>
            <person name="Kelly S."/>
            <person name="Saint-Marcoux D."/>
            <person name="Proust H."/>
            <person name="Prescott H."/>
            <person name="Dolan L."/>
        </authorList>
    </citation>
    <scope>NUCLEOTIDE SEQUENCE [LARGE SCALE GENOMIC DNA]</scope>
    <source>
        <tissue evidence="2">Whole gametophyte</tissue>
    </source>
</reference>